<proteinExistence type="predicted"/>
<keyword evidence="2" id="KW-1185">Reference proteome</keyword>
<evidence type="ECO:0000313" key="2">
    <source>
        <dbReference type="Proteomes" id="UP001216828"/>
    </source>
</evidence>
<dbReference type="Proteomes" id="UP001216828">
    <property type="component" value="Chromosome"/>
</dbReference>
<evidence type="ECO:0008006" key="3">
    <source>
        <dbReference type="Google" id="ProtNLM"/>
    </source>
</evidence>
<sequence length="637" mass="71543">MNRTGGALDADEGVPLEQLREPMGRQLELVAHPKSVRLPLQDITPENFEKLVARLANCAPSAMFRAQRIGKSGSAQSGIDVQCRVFDSDRFDCYEAKRVVEIRRGTLKKWVGSFLEGTHADTAASFHLCTTYAVSDETALQEEWKDCERLLLDRQIHPHLWDRAVLNDLLREQWQIVAELYGEGVANGFCVSAAPPLPVPQESSFAIRKETLYGPSLQLQNRSIACSVHLPERLDRQLSAALSFSRADISGISIALSSRELLGWAHWRVHADASMERPYAIPHANRAGAFLLMGRHARLSLNEAEVADLDWILERAWKHIHQACLAYVSAFRSFDFELIQHHPSAVGLISVKPWLWAQMLAFARIHDTARGDGPWHVFDASRSLLKIYTCRDGERFDQGYHAIMYAYSEGVMWSDTRSNITIGWSPTDPRTACSVRRQWDARFTHDWLLQELIPEVIRWVGSEEKRGAAAAWWRMPSRSAQTLPPQVSDLAHSLAREGKMDAWTDAASDTLQAHVGVLQSHFTCQASKAPLGLECMRNVLDCIDCALPFSRLPTEGYLRGSLGLNDAGDLAKAIRNKASTLEAGVDCSAMDFALRGLLEVLCYAPSLPMSNRNHIEQLLQPLWDRRNEDVLCELFSR</sequence>
<evidence type="ECO:0000313" key="1">
    <source>
        <dbReference type="EMBL" id="WDM63221.1"/>
    </source>
</evidence>
<dbReference type="RefSeq" id="WP_053450851.1">
    <property type="nucleotide sequence ID" value="NZ_CP082270.1"/>
</dbReference>
<name>A0ABY7XZS5_9GAMM</name>
<organism evidence="1 2">
    <name type="scientific">Stenotrophomonas forensis</name>
    <dbReference type="NCBI Taxonomy" id="2871169"/>
    <lineage>
        <taxon>Bacteria</taxon>
        <taxon>Pseudomonadati</taxon>
        <taxon>Pseudomonadota</taxon>
        <taxon>Gammaproteobacteria</taxon>
        <taxon>Lysobacterales</taxon>
        <taxon>Lysobacteraceae</taxon>
        <taxon>Stenotrophomonas</taxon>
        <taxon>Stenotrophomonas maltophilia group</taxon>
    </lineage>
</organism>
<protein>
    <recommendedName>
        <fullName evidence="3">Restriction endonuclease type IV Mrr domain-containing protein</fullName>
    </recommendedName>
</protein>
<dbReference type="EMBL" id="CP082270">
    <property type="protein sequence ID" value="WDM63221.1"/>
    <property type="molecule type" value="Genomic_DNA"/>
</dbReference>
<gene>
    <name evidence="1" type="ORF">K5L94_19275</name>
</gene>
<accession>A0ABY7XZS5</accession>
<reference evidence="1 2" key="1">
    <citation type="submission" date="2021-08" db="EMBL/GenBank/DDBJ databases">
        <title>Stenotrophomonas forensis sp. nov., isolated from contaminated viral transport media.</title>
        <authorList>
            <person name="Nguyen S.V."/>
            <person name="Edwards D."/>
            <person name="Scott S."/>
            <person name="Doss J."/>
            <person name="Merid S."/>
            <person name="Zelaya E."/>
            <person name="Maza C."/>
            <person name="Mann M."/>
            <person name="Hamilton B."/>
            <person name="Blackwell R."/>
            <person name="Tran A."/>
            <person name="Hauser J."/>
        </authorList>
    </citation>
    <scope>NUCLEOTIDE SEQUENCE [LARGE SCALE GENOMIC DNA]</scope>
    <source>
        <strain evidence="1 2">DFS-20110405</strain>
    </source>
</reference>